<dbReference type="Proteomes" id="UP000827092">
    <property type="component" value="Unassembled WGS sequence"/>
</dbReference>
<organism evidence="2 3">
    <name type="scientific">Oedothorax gibbosus</name>
    <dbReference type="NCBI Taxonomy" id="931172"/>
    <lineage>
        <taxon>Eukaryota</taxon>
        <taxon>Metazoa</taxon>
        <taxon>Ecdysozoa</taxon>
        <taxon>Arthropoda</taxon>
        <taxon>Chelicerata</taxon>
        <taxon>Arachnida</taxon>
        <taxon>Araneae</taxon>
        <taxon>Araneomorphae</taxon>
        <taxon>Entelegynae</taxon>
        <taxon>Araneoidea</taxon>
        <taxon>Linyphiidae</taxon>
        <taxon>Erigoninae</taxon>
        <taxon>Oedothorax</taxon>
    </lineage>
</organism>
<feature type="compositionally biased region" description="Polar residues" evidence="1">
    <location>
        <begin position="33"/>
        <end position="43"/>
    </location>
</feature>
<proteinExistence type="predicted"/>
<reference evidence="2 3" key="1">
    <citation type="journal article" date="2022" name="Nat. Ecol. Evol.">
        <title>A masculinizing supergene underlies an exaggerated male reproductive morph in a spider.</title>
        <authorList>
            <person name="Hendrickx F."/>
            <person name="De Corte Z."/>
            <person name="Sonet G."/>
            <person name="Van Belleghem S.M."/>
            <person name="Kostlbacher S."/>
            <person name="Vangestel C."/>
        </authorList>
    </citation>
    <scope>NUCLEOTIDE SEQUENCE [LARGE SCALE GENOMIC DNA]</scope>
    <source>
        <strain evidence="2">W744_W776</strain>
    </source>
</reference>
<evidence type="ECO:0000313" key="3">
    <source>
        <dbReference type="Proteomes" id="UP000827092"/>
    </source>
</evidence>
<feature type="region of interest" description="Disordered" evidence="1">
    <location>
        <begin position="1"/>
        <end position="49"/>
    </location>
</feature>
<name>A0AAV6U4P6_9ARAC</name>
<accession>A0AAV6U4P6</accession>
<protein>
    <submittedName>
        <fullName evidence="2">Uncharacterized protein</fullName>
    </submittedName>
</protein>
<gene>
    <name evidence="2" type="ORF">JTE90_005400</name>
</gene>
<sequence length="124" mass="14187">MMHKDKHVVQFQKHFSNAPRRAHSEEADKRRGGQNSSAGVNKTTKGRKIRLRNKGQNKISLTITFLTGHFSIDIGIISHNFELGSSAKDFALLVSARSYLKDLYHEERLGHGDIFHFMNKRLNN</sequence>
<comment type="caution">
    <text evidence="2">The sequence shown here is derived from an EMBL/GenBank/DDBJ whole genome shotgun (WGS) entry which is preliminary data.</text>
</comment>
<dbReference type="AlphaFoldDB" id="A0AAV6U4P6"/>
<keyword evidence="3" id="KW-1185">Reference proteome</keyword>
<dbReference type="EMBL" id="JAFNEN010000690">
    <property type="protein sequence ID" value="KAG8178505.1"/>
    <property type="molecule type" value="Genomic_DNA"/>
</dbReference>
<feature type="compositionally biased region" description="Basic and acidic residues" evidence="1">
    <location>
        <begin position="22"/>
        <end position="31"/>
    </location>
</feature>
<evidence type="ECO:0000313" key="2">
    <source>
        <dbReference type="EMBL" id="KAG8178505.1"/>
    </source>
</evidence>
<evidence type="ECO:0000256" key="1">
    <source>
        <dbReference type="SAM" id="MobiDB-lite"/>
    </source>
</evidence>